<evidence type="ECO:0000259" key="1">
    <source>
        <dbReference type="PROSITE" id="PS01124"/>
    </source>
</evidence>
<dbReference type="PROSITE" id="PS01124">
    <property type="entry name" value="HTH_ARAC_FAMILY_2"/>
    <property type="match status" value="1"/>
</dbReference>
<name>A0A844ZTQ8_9SPHN</name>
<dbReference type="Pfam" id="PF12833">
    <property type="entry name" value="HTH_18"/>
    <property type="match status" value="1"/>
</dbReference>
<dbReference type="AlphaFoldDB" id="A0A844ZTQ8"/>
<evidence type="ECO:0000313" key="2">
    <source>
        <dbReference type="EMBL" id="MXO91255.1"/>
    </source>
</evidence>
<dbReference type="Proteomes" id="UP000442714">
    <property type="component" value="Unassembled WGS sequence"/>
</dbReference>
<reference evidence="2 3" key="1">
    <citation type="submission" date="2019-12" db="EMBL/GenBank/DDBJ databases">
        <title>Genomic-based taxomic classification of the family Erythrobacteraceae.</title>
        <authorList>
            <person name="Xu L."/>
        </authorList>
    </citation>
    <scope>NUCLEOTIDE SEQUENCE [LARGE SCALE GENOMIC DNA]</scope>
    <source>
        <strain evidence="2 3">KCTC 52763</strain>
    </source>
</reference>
<dbReference type="GO" id="GO:0043565">
    <property type="term" value="F:sequence-specific DNA binding"/>
    <property type="evidence" value="ECO:0007669"/>
    <property type="project" value="InterPro"/>
</dbReference>
<accession>A0A844ZTQ8</accession>
<dbReference type="InterPro" id="IPR018060">
    <property type="entry name" value="HTH_AraC"/>
</dbReference>
<dbReference type="OrthoDB" id="2559672at2"/>
<keyword evidence="3" id="KW-1185">Reference proteome</keyword>
<dbReference type="GO" id="GO:0003700">
    <property type="term" value="F:DNA-binding transcription factor activity"/>
    <property type="evidence" value="ECO:0007669"/>
    <property type="project" value="InterPro"/>
</dbReference>
<proteinExistence type="predicted"/>
<organism evidence="2 3">
    <name type="scientific">Pontixanthobacter aquaemixtae</name>
    <dbReference type="NCBI Taxonomy" id="1958940"/>
    <lineage>
        <taxon>Bacteria</taxon>
        <taxon>Pseudomonadati</taxon>
        <taxon>Pseudomonadota</taxon>
        <taxon>Alphaproteobacteria</taxon>
        <taxon>Sphingomonadales</taxon>
        <taxon>Erythrobacteraceae</taxon>
        <taxon>Pontixanthobacter</taxon>
    </lineage>
</organism>
<dbReference type="SMART" id="SM00342">
    <property type="entry name" value="HTH_ARAC"/>
    <property type="match status" value="1"/>
</dbReference>
<feature type="domain" description="HTH araC/xylS-type" evidence="1">
    <location>
        <begin position="163"/>
        <end position="263"/>
    </location>
</feature>
<evidence type="ECO:0000313" key="3">
    <source>
        <dbReference type="Proteomes" id="UP000442714"/>
    </source>
</evidence>
<gene>
    <name evidence="2" type="ORF">GRI41_10500</name>
</gene>
<sequence>MSDDGLVAVNFYEPPKDLERFFTTFYCVQIDPEGDDRVTDALHPEWGNIRVFSGDLPNSKIGNSSLSGADITITGPSSQPLDFTLGRSRLWGIGLLPLGWATFVGQPADQYVNALFDGRTETVFAHFAGLADCLLDQNSTEEQQLDHIERFFREEAPRFGKEDHRIQKIHSVLLKPELPHVSDMAEQCDLNQRTLERLCRKHFGFTPKVLLRRQRFMRSVADFMLDPSMGWIGAIDSLYFDQSHFVRDCQDFLGMSPSEYAGMDHPIIASFVRERMRAHGSAVQTLDKPG</sequence>
<dbReference type="RefSeq" id="WP_160604958.1">
    <property type="nucleotide sequence ID" value="NZ_WTYX01000002.1"/>
</dbReference>
<dbReference type="Gene3D" id="1.10.10.60">
    <property type="entry name" value="Homeodomain-like"/>
    <property type="match status" value="1"/>
</dbReference>
<dbReference type="EMBL" id="WTYX01000002">
    <property type="protein sequence ID" value="MXO91255.1"/>
    <property type="molecule type" value="Genomic_DNA"/>
</dbReference>
<comment type="caution">
    <text evidence="2">The sequence shown here is derived from an EMBL/GenBank/DDBJ whole genome shotgun (WGS) entry which is preliminary data.</text>
</comment>
<protein>
    <submittedName>
        <fullName evidence="2">Helix-turn-helix domain-containing protein</fullName>
    </submittedName>
</protein>